<keyword evidence="1" id="KW-0472">Membrane</keyword>
<protein>
    <submittedName>
        <fullName evidence="3">Mycobacterium rhizamassiliense ORFan</fullName>
    </submittedName>
</protein>
<dbReference type="Proteomes" id="UP000240988">
    <property type="component" value="Unassembled WGS sequence"/>
</dbReference>
<keyword evidence="4" id="KW-1185">Reference proteome</keyword>
<organism evidence="3 4">
    <name type="scientific">Mycobacterium rhizamassiliense</name>
    <dbReference type="NCBI Taxonomy" id="1841860"/>
    <lineage>
        <taxon>Bacteria</taxon>
        <taxon>Bacillati</taxon>
        <taxon>Actinomycetota</taxon>
        <taxon>Actinomycetes</taxon>
        <taxon>Mycobacteriales</taxon>
        <taxon>Mycobacteriaceae</taxon>
        <taxon>Mycobacterium</taxon>
    </lineage>
</organism>
<keyword evidence="2" id="KW-0732">Signal</keyword>
<feature type="chain" id="PRO_5015414856" evidence="2">
    <location>
        <begin position="46"/>
        <end position="76"/>
    </location>
</feature>
<sequence length="76" mass="6890">MRLVVIDGQKGLKTMGTHTKKTLKNTAAAIGVAAMVLLPTGCASAAGGAGGGGLIGGSSGGGGLGGVVGAVTGLLG</sequence>
<accession>A0A2U3P211</accession>
<reference evidence="3 4" key="1">
    <citation type="submission" date="2017-01" db="EMBL/GenBank/DDBJ databases">
        <authorList>
            <consortium name="Urmite Genomes"/>
        </authorList>
    </citation>
    <scope>NUCLEOTIDE SEQUENCE [LARGE SCALE GENOMIC DNA]</scope>
    <source>
        <strain evidence="3 4">AB57</strain>
    </source>
</reference>
<evidence type="ECO:0000313" key="3">
    <source>
        <dbReference type="EMBL" id="SPM37768.1"/>
    </source>
</evidence>
<feature type="transmembrane region" description="Helical" evidence="1">
    <location>
        <begin position="55"/>
        <end position="75"/>
    </location>
</feature>
<name>A0A2U3P211_9MYCO</name>
<dbReference type="AlphaFoldDB" id="A0A2U3P211"/>
<dbReference type="EMBL" id="FUFA01000006">
    <property type="protein sequence ID" value="SPM37768.1"/>
    <property type="molecule type" value="Genomic_DNA"/>
</dbReference>
<proteinExistence type="predicted"/>
<evidence type="ECO:0000313" key="4">
    <source>
        <dbReference type="Proteomes" id="UP000240988"/>
    </source>
</evidence>
<gene>
    <name evidence="3" type="ORF">MRAB57_5617</name>
</gene>
<feature type="signal peptide" evidence="2">
    <location>
        <begin position="1"/>
        <end position="45"/>
    </location>
</feature>
<evidence type="ECO:0000256" key="1">
    <source>
        <dbReference type="SAM" id="Phobius"/>
    </source>
</evidence>
<keyword evidence="1" id="KW-0812">Transmembrane</keyword>
<evidence type="ECO:0000256" key="2">
    <source>
        <dbReference type="SAM" id="SignalP"/>
    </source>
</evidence>
<keyword evidence="1" id="KW-1133">Transmembrane helix</keyword>